<proteinExistence type="predicted"/>
<dbReference type="Proteomes" id="UP000515125">
    <property type="component" value="Unplaced"/>
</dbReference>
<feature type="compositionally biased region" description="Low complexity" evidence="1">
    <location>
        <begin position="216"/>
        <end position="225"/>
    </location>
</feature>
<accession>A0A6P6RWS0</accession>
<protein>
    <submittedName>
        <fullName evidence="3">Uncharacterized protein LOC34620188</fullName>
    </submittedName>
</protein>
<dbReference type="OrthoDB" id="354762at2759"/>
<sequence>MSGSRQPPVRKGRNEPQPGIHRQQTPWDGECCEDFPAFRASGSDSVWRDCTPPHHFPFRRSSTLEQCGTRPGAAAAVPLTPTGASRHGTTRRSAACTDAQATAAAAAALEAVAAAAVQLSFRILDPWNPGRGSGSSSASEWTAFGTITLRTTKTGEPAAEWASFDDEPFSAALLEAQQHQQHRLEQEEVFPALSLKVESEQGRPPVLSTMPLSLLLQQQQHQQEQQPHEPHAEVSPCADSASSPFSLQIHLGSLLLHPIGVTLLHAAAATEIVKRQQQKSQESTRYYVSCHASKPALLLATPPKDPQAAVLLPAAATPQQAPASPHGPQQHEQNQQQEQQQQQPSLLQRYWWVLPVIVLLQFVTGGFSVEEERPRPAAAAAPHAGGSTGVSRHQGRLSALGASQQAVRGIVVAGLRGVDSSLSAETLGPAATEVQCTESPLLQESSGRLRKQADRNRERGGKRGLCIEIRAKTHRGRARETVRLTGRKRHIQRPKETQTDTWREGRRGRIGAERYMLAKPSRQLAGPARDSSALFFTPSYANGPWLCHEMQPTKRCRPKAAPIPDLTETERKTPLHARSAPKTARPPAVKARGRLALKEGGKSLPQVRAEQGRLCTAPGTFQYTACICWKISYLVELAVDVQSASMAALRLSGSPCEDIYVSVSGTGSPEKLPLSDYRETDSRAATTNEGRTGRISASQACKYCPVWQKPPGFRSLLPVTLDPE</sequence>
<dbReference type="GeneID" id="34620188"/>
<feature type="region of interest" description="Disordered" evidence="1">
    <location>
        <begin position="437"/>
        <end position="459"/>
    </location>
</feature>
<feature type="region of interest" description="Disordered" evidence="1">
    <location>
        <begin position="216"/>
        <end position="241"/>
    </location>
</feature>
<name>A0A6P6RWS0_9EIME</name>
<feature type="region of interest" description="Disordered" evidence="1">
    <location>
        <begin position="1"/>
        <end position="28"/>
    </location>
</feature>
<dbReference type="AlphaFoldDB" id="A0A6P6RWS0"/>
<feature type="compositionally biased region" description="Polar residues" evidence="1">
    <location>
        <begin position="437"/>
        <end position="446"/>
    </location>
</feature>
<keyword evidence="2" id="KW-1185">Reference proteome</keyword>
<reference evidence="3" key="1">
    <citation type="submission" date="2025-08" db="UniProtKB">
        <authorList>
            <consortium name="RefSeq"/>
        </authorList>
    </citation>
    <scope>IDENTIFICATION</scope>
</reference>
<evidence type="ECO:0000313" key="2">
    <source>
        <dbReference type="Proteomes" id="UP000515125"/>
    </source>
</evidence>
<evidence type="ECO:0000256" key="1">
    <source>
        <dbReference type="SAM" id="MobiDB-lite"/>
    </source>
</evidence>
<dbReference type="RefSeq" id="XP_026192341.1">
    <property type="nucleotide sequence ID" value="XM_026336556.1"/>
</dbReference>
<evidence type="ECO:0000313" key="3">
    <source>
        <dbReference type="RefSeq" id="XP_026192341.1"/>
    </source>
</evidence>
<gene>
    <name evidence="3" type="primary">LOC34620188</name>
</gene>
<organism evidence="2 3">
    <name type="scientific">Cyclospora cayetanensis</name>
    <dbReference type="NCBI Taxonomy" id="88456"/>
    <lineage>
        <taxon>Eukaryota</taxon>
        <taxon>Sar</taxon>
        <taxon>Alveolata</taxon>
        <taxon>Apicomplexa</taxon>
        <taxon>Conoidasida</taxon>
        <taxon>Coccidia</taxon>
        <taxon>Eucoccidiorida</taxon>
        <taxon>Eimeriorina</taxon>
        <taxon>Eimeriidae</taxon>
        <taxon>Cyclospora</taxon>
    </lineage>
</organism>
<feature type="region of interest" description="Disordered" evidence="1">
    <location>
        <begin position="316"/>
        <end position="341"/>
    </location>
</feature>